<comment type="caution">
    <text evidence="5">The sequence shown here is derived from an EMBL/GenBank/DDBJ whole genome shotgun (WGS) entry which is preliminary data.</text>
</comment>
<dbReference type="InterPro" id="IPR003591">
    <property type="entry name" value="Leu-rich_rpt_typical-subtyp"/>
</dbReference>
<dbReference type="SMART" id="SM00369">
    <property type="entry name" value="LRR_TYP"/>
    <property type="match status" value="5"/>
</dbReference>
<reference evidence="5 6" key="1">
    <citation type="submission" date="2024-04" db="EMBL/GenBank/DDBJ databases">
        <authorList>
            <consortium name="Genoscope - CEA"/>
            <person name="William W."/>
        </authorList>
    </citation>
    <scope>NUCLEOTIDE SEQUENCE [LARGE SCALE GENOMIC DNA]</scope>
</reference>
<organism evidence="5 6">
    <name type="scientific">Lymnaea stagnalis</name>
    <name type="common">Great pond snail</name>
    <name type="synonym">Helix stagnalis</name>
    <dbReference type="NCBI Taxonomy" id="6523"/>
    <lineage>
        <taxon>Eukaryota</taxon>
        <taxon>Metazoa</taxon>
        <taxon>Spiralia</taxon>
        <taxon>Lophotrochozoa</taxon>
        <taxon>Mollusca</taxon>
        <taxon>Gastropoda</taxon>
        <taxon>Heterobranchia</taxon>
        <taxon>Euthyneura</taxon>
        <taxon>Panpulmonata</taxon>
        <taxon>Hygrophila</taxon>
        <taxon>Lymnaeoidea</taxon>
        <taxon>Lymnaeidae</taxon>
        <taxon>Lymnaea</taxon>
    </lineage>
</organism>
<proteinExistence type="predicted"/>
<dbReference type="AlphaFoldDB" id="A0AAV2H6T0"/>
<feature type="chain" id="PRO_5043359908" evidence="4">
    <location>
        <begin position="26"/>
        <end position="648"/>
    </location>
</feature>
<dbReference type="PANTHER" id="PTHR45712:SF22">
    <property type="entry name" value="INSULIN-LIKE GROWTH FACTOR-BINDING PROTEIN COMPLEX ACID LABILE SUBUNIT"/>
    <property type="match status" value="1"/>
</dbReference>
<dbReference type="InterPro" id="IPR032675">
    <property type="entry name" value="LRR_dom_sf"/>
</dbReference>
<dbReference type="InterPro" id="IPR050333">
    <property type="entry name" value="SLRP"/>
</dbReference>
<name>A0AAV2H6T0_LYMST</name>
<dbReference type="Proteomes" id="UP001497497">
    <property type="component" value="Unassembled WGS sequence"/>
</dbReference>
<dbReference type="Gene3D" id="3.80.10.10">
    <property type="entry name" value="Ribonuclease Inhibitor"/>
    <property type="match status" value="4"/>
</dbReference>
<evidence type="ECO:0000313" key="6">
    <source>
        <dbReference type="Proteomes" id="UP001497497"/>
    </source>
</evidence>
<keyword evidence="4" id="KW-0732">Signal</keyword>
<feature type="compositionally biased region" description="Basic and acidic residues" evidence="3">
    <location>
        <begin position="627"/>
        <end position="648"/>
    </location>
</feature>
<dbReference type="PROSITE" id="PS51450">
    <property type="entry name" value="LRR"/>
    <property type="match status" value="1"/>
</dbReference>
<dbReference type="Pfam" id="PF13855">
    <property type="entry name" value="LRR_8"/>
    <property type="match status" value="2"/>
</dbReference>
<keyword evidence="2" id="KW-0677">Repeat</keyword>
<dbReference type="Pfam" id="PF13306">
    <property type="entry name" value="LRR_5"/>
    <property type="match status" value="1"/>
</dbReference>
<feature type="region of interest" description="Disordered" evidence="3">
    <location>
        <begin position="618"/>
        <end position="648"/>
    </location>
</feature>
<dbReference type="InterPro" id="IPR001611">
    <property type="entry name" value="Leu-rich_rpt"/>
</dbReference>
<gene>
    <name evidence="5" type="ORF">GSLYS_00003525001</name>
</gene>
<evidence type="ECO:0000256" key="3">
    <source>
        <dbReference type="SAM" id="MobiDB-lite"/>
    </source>
</evidence>
<evidence type="ECO:0000313" key="5">
    <source>
        <dbReference type="EMBL" id="CAL1529370.1"/>
    </source>
</evidence>
<evidence type="ECO:0000256" key="4">
    <source>
        <dbReference type="SAM" id="SignalP"/>
    </source>
</evidence>
<dbReference type="PANTHER" id="PTHR45712">
    <property type="entry name" value="AGAP008170-PA"/>
    <property type="match status" value="1"/>
</dbReference>
<dbReference type="SUPFAM" id="SSF52058">
    <property type="entry name" value="L domain-like"/>
    <property type="match status" value="1"/>
</dbReference>
<evidence type="ECO:0000256" key="2">
    <source>
        <dbReference type="ARBA" id="ARBA00022737"/>
    </source>
</evidence>
<dbReference type="EMBL" id="CAXITT010000047">
    <property type="protein sequence ID" value="CAL1529370.1"/>
    <property type="molecule type" value="Genomic_DNA"/>
</dbReference>
<sequence length="648" mass="72953">MQLFIKIVYCCIGLLSFNTVHLAHSLVGSFPCGENCTCTNNSLYQTIAQCSNIKAIPLDLPRNISELDLSWNQITFQNVTGQDMCKIYTNMSQVSFAWNGITEMSPIFSGCWKLVALDLTGNKLKSLSSKTLQGLDKIKMIIGLEVEKLQSDTFKGFFNLEILNLTFYGITMQPNVFTYLSGLKRLHLSLEKMMIPNEEIFHFDNGNSLKILKLILPRVKDMPARLLNELKALEFLSLDAPSLSEFKLSNDSKLINLKDLEILRVSKLDPDLLEELEFLEILKLREISQVAELNLYNVPLLKELEVVHCSLLRIPSQWLSNATALETLNLSDDELTVIDPKDFSNLKSLRHLVLSNNKLSKLPSFFLEPVKDSLQQLIIRHNQLKTLEHDAISNLSLVEVIDFSFNHIETIEDGNFLHLPQLKILNLKNNYISALKPTMFITSPLLVELNLADNYFCHFPMEVIGTGVIELNLSVNRINTVPGKKLCGTKTLRTLLLDDNPISCDCSLKELLICELHIEIKGICSEPQSYAGIDIGEFTGCSSVTKTIFSTSTEILETTPPTTIEQSKEVNKKPILVLKGDQSEIVRPIIWGQKLLTNFDDAQNVKNQKDKSIEQANLNNQVHMQTHAKEGNESDPTKGPGSHEEQGH</sequence>
<dbReference type="InterPro" id="IPR026906">
    <property type="entry name" value="LRR_5"/>
</dbReference>
<keyword evidence="6" id="KW-1185">Reference proteome</keyword>
<accession>A0AAV2H6T0</accession>
<evidence type="ECO:0000256" key="1">
    <source>
        <dbReference type="ARBA" id="ARBA00022614"/>
    </source>
</evidence>
<protein>
    <submittedName>
        <fullName evidence="5">Uncharacterized protein</fullName>
    </submittedName>
</protein>
<feature type="signal peptide" evidence="4">
    <location>
        <begin position="1"/>
        <end position="25"/>
    </location>
</feature>
<keyword evidence="1" id="KW-0433">Leucine-rich repeat</keyword>